<dbReference type="InterPro" id="IPR018691">
    <property type="entry name" value="DUF2188"/>
</dbReference>
<reference evidence="1 2" key="1">
    <citation type="submission" date="2018-01" db="EMBL/GenBank/DDBJ databases">
        <authorList>
            <person name="Clerissi C."/>
        </authorList>
    </citation>
    <scope>NUCLEOTIDE SEQUENCE [LARGE SCALE GENOMIC DNA]</scope>
    <source>
        <strain evidence="1">Cupriavidus taiwanensis STM 6021</strain>
    </source>
</reference>
<dbReference type="Proteomes" id="UP000257139">
    <property type="component" value="Chromosome CBM2594_b"/>
</dbReference>
<dbReference type="EMBL" id="LT978514">
    <property type="protein sequence ID" value="SPC22285.1"/>
    <property type="molecule type" value="Genomic_DNA"/>
</dbReference>
<name>A0A7Z7NNH9_9BURK</name>
<protein>
    <recommendedName>
        <fullName evidence="3">DUF2188 domain-containing protein</fullName>
    </recommendedName>
</protein>
<evidence type="ECO:0000313" key="1">
    <source>
        <dbReference type="EMBL" id="SPC22285.1"/>
    </source>
</evidence>
<gene>
    <name evidence="1" type="ORF">CBM2594_B30135</name>
</gene>
<proteinExistence type="predicted"/>
<organism evidence="1 2">
    <name type="scientific">Cupriavidus taiwanensis</name>
    <dbReference type="NCBI Taxonomy" id="164546"/>
    <lineage>
        <taxon>Bacteria</taxon>
        <taxon>Pseudomonadati</taxon>
        <taxon>Pseudomonadota</taxon>
        <taxon>Betaproteobacteria</taxon>
        <taxon>Burkholderiales</taxon>
        <taxon>Burkholderiaceae</taxon>
        <taxon>Cupriavidus</taxon>
    </lineage>
</organism>
<dbReference type="AlphaFoldDB" id="A0A7Z7NNH9"/>
<evidence type="ECO:0008006" key="3">
    <source>
        <dbReference type="Google" id="ProtNLM"/>
    </source>
</evidence>
<dbReference type="Pfam" id="PF09954">
    <property type="entry name" value="DUF2188"/>
    <property type="match status" value="1"/>
</dbReference>
<accession>A0A7Z7NNH9</accession>
<sequence length="151" mass="16714">MDGLAYCYASRVLCLLRAISLRPSGDDKSLSQQFCRMLFPIAVVHSDFDYFTRAVRRRPYTARRSRELDCRHVAAKAAILPNIHVVSSGNKAKVEVKRGTQAWPTYDSQDAAIVAGTALAKKLPSELIVQGSDGAIRMRNSYGNDPRDVKG</sequence>
<evidence type="ECO:0000313" key="2">
    <source>
        <dbReference type="Proteomes" id="UP000257139"/>
    </source>
</evidence>